<keyword evidence="2" id="KW-0560">Oxidoreductase</keyword>
<dbReference type="InterPro" id="IPR002347">
    <property type="entry name" value="SDR_fam"/>
</dbReference>
<proteinExistence type="inferred from homology"/>
<dbReference type="InterPro" id="IPR036291">
    <property type="entry name" value="NAD(P)-bd_dom_sf"/>
</dbReference>
<dbReference type="EMBL" id="CP144541">
    <property type="protein sequence ID" value="WVW78076.1"/>
    <property type="molecule type" value="Genomic_DNA"/>
</dbReference>
<dbReference type="GeneID" id="30207798"/>
<dbReference type="Pfam" id="PF00106">
    <property type="entry name" value="adh_short"/>
    <property type="match status" value="1"/>
</dbReference>
<evidence type="ECO:0000313" key="5">
    <source>
        <dbReference type="Proteomes" id="UP000092730"/>
    </source>
</evidence>
<evidence type="ECO:0000256" key="2">
    <source>
        <dbReference type="ARBA" id="ARBA00023002"/>
    </source>
</evidence>
<reference evidence="4" key="1">
    <citation type="submission" date="2013-07" db="EMBL/GenBank/DDBJ databases">
        <authorList>
            <consortium name="The Broad Institute Genome Sequencing Platform"/>
            <person name="Cuomo C."/>
            <person name="Litvintseva A."/>
            <person name="Chen Y."/>
            <person name="Heitman J."/>
            <person name="Sun S."/>
            <person name="Springer D."/>
            <person name="Dromer F."/>
            <person name="Young S.K."/>
            <person name="Zeng Q."/>
            <person name="Gargeya S."/>
            <person name="Fitzgerald M."/>
            <person name="Abouelleil A."/>
            <person name="Alvarado L."/>
            <person name="Berlin A.M."/>
            <person name="Chapman S.B."/>
            <person name="Dewar J."/>
            <person name="Goldberg J."/>
            <person name="Griggs A."/>
            <person name="Gujja S."/>
            <person name="Hansen M."/>
            <person name="Howarth C."/>
            <person name="Imamovic A."/>
            <person name="Larimer J."/>
            <person name="McCowan C."/>
            <person name="Murphy C."/>
            <person name="Pearson M."/>
            <person name="Priest M."/>
            <person name="Roberts A."/>
            <person name="Saif S."/>
            <person name="Shea T."/>
            <person name="Sykes S."/>
            <person name="Wortman J."/>
            <person name="Nusbaum C."/>
            <person name="Birren B."/>
        </authorList>
    </citation>
    <scope>NUCLEOTIDE SEQUENCE</scope>
    <source>
        <strain evidence="4">CBS 10118</strain>
    </source>
</reference>
<protein>
    <recommendedName>
        <fullName evidence="6">Malonic semialdehyde reductase</fullName>
    </recommendedName>
</protein>
<dbReference type="PRINTS" id="PR00081">
    <property type="entry name" value="GDHRDH"/>
</dbReference>
<keyword evidence="5" id="KW-1185">Reference proteome</keyword>
<sequence length="289" mass="30975">MSKPLFNTTSLSVGYTARLVGYPLIAYQYLEPCLLASLAVITGASGGIGEATAILFARAGCNVILLARRQEALDEVAKKCREEGGDNIKVLAKTLDVNDRDAVERLIHELKENGFDTFDILVNNAGGAVGKEQVGDLSLSDIDYMISTNLVSLMQISQVFVNEMKKADIGHIINIGSLAGREAYVGGSVYCAVKHAVKAFTTSLMKELVATGIKVSEVAPGFVETNFSVTRFRGDADAAAKVYEGFTPLTAEDIAEEIVWCALRPPHVQIAELYVLPSAQASATIIARK</sequence>
<dbReference type="KEGG" id="kbi:30207798"/>
<evidence type="ECO:0000256" key="3">
    <source>
        <dbReference type="RuleBase" id="RU000363"/>
    </source>
</evidence>
<evidence type="ECO:0000256" key="1">
    <source>
        <dbReference type="ARBA" id="ARBA00006484"/>
    </source>
</evidence>
<name>A0AAJ8JZB0_9TREE</name>
<dbReference type="GO" id="GO:0016616">
    <property type="term" value="F:oxidoreductase activity, acting on the CH-OH group of donors, NAD or NADP as acceptor"/>
    <property type="evidence" value="ECO:0007669"/>
    <property type="project" value="UniProtKB-ARBA"/>
</dbReference>
<comment type="similarity">
    <text evidence="1 3">Belongs to the short-chain dehydrogenases/reductases (SDR) family.</text>
</comment>
<dbReference type="RefSeq" id="XP_065725082.1">
    <property type="nucleotide sequence ID" value="XM_065869010.1"/>
</dbReference>
<evidence type="ECO:0000313" key="4">
    <source>
        <dbReference type="EMBL" id="WVW78076.1"/>
    </source>
</evidence>
<dbReference type="PRINTS" id="PR00080">
    <property type="entry name" value="SDRFAMILY"/>
</dbReference>
<gene>
    <name evidence="4" type="ORF">I302_100027</name>
</gene>
<dbReference type="AlphaFoldDB" id="A0AAJ8JZB0"/>
<dbReference type="PANTHER" id="PTHR42901">
    <property type="entry name" value="ALCOHOL DEHYDROGENASE"/>
    <property type="match status" value="1"/>
</dbReference>
<accession>A0AAJ8JZB0</accession>
<dbReference type="Gene3D" id="3.40.50.720">
    <property type="entry name" value="NAD(P)-binding Rossmann-like Domain"/>
    <property type="match status" value="1"/>
</dbReference>
<dbReference type="Proteomes" id="UP000092730">
    <property type="component" value="Chromosome 1"/>
</dbReference>
<evidence type="ECO:0008006" key="6">
    <source>
        <dbReference type="Google" id="ProtNLM"/>
    </source>
</evidence>
<reference evidence="4" key="2">
    <citation type="submission" date="2024-02" db="EMBL/GenBank/DDBJ databases">
        <title>Comparative genomics of Cryptococcus and Kwoniella reveals pathogenesis evolution and contrasting modes of karyotype evolution via chromosome fusion or intercentromeric recombination.</title>
        <authorList>
            <person name="Coelho M.A."/>
            <person name="David-Palma M."/>
            <person name="Shea T."/>
            <person name="Bowers K."/>
            <person name="McGinley-Smith S."/>
            <person name="Mohammad A.W."/>
            <person name="Gnirke A."/>
            <person name="Yurkov A.M."/>
            <person name="Nowrousian M."/>
            <person name="Sun S."/>
            <person name="Cuomo C.A."/>
            <person name="Heitman J."/>
        </authorList>
    </citation>
    <scope>NUCLEOTIDE SEQUENCE</scope>
    <source>
        <strain evidence="4">CBS 10118</strain>
    </source>
</reference>
<dbReference type="PANTHER" id="PTHR42901:SF1">
    <property type="entry name" value="ALCOHOL DEHYDROGENASE"/>
    <property type="match status" value="1"/>
</dbReference>
<dbReference type="SUPFAM" id="SSF51735">
    <property type="entry name" value="NAD(P)-binding Rossmann-fold domains"/>
    <property type="match status" value="1"/>
</dbReference>
<organism evidence="4 5">
    <name type="scientific">Kwoniella bestiolae CBS 10118</name>
    <dbReference type="NCBI Taxonomy" id="1296100"/>
    <lineage>
        <taxon>Eukaryota</taxon>
        <taxon>Fungi</taxon>
        <taxon>Dikarya</taxon>
        <taxon>Basidiomycota</taxon>
        <taxon>Agaricomycotina</taxon>
        <taxon>Tremellomycetes</taxon>
        <taxon>Tremellales</taxon>
        <taxon>Cryptococcaceae</taxon>
        <taxon>Kwoniella</taxon>
    </lineage>
</organism>
<dbReference type="FunFam" id="3.40.50.720:FF:000047">
    <property type="entry name" value="NADP-dependent L-serine/L-allo-threonine dehydrogenase"/>
    <property type="match status" value="1"/>
</dbReference>